<keyword evidence="12" id="KW-1185">Reference proteome</keyword>
<dbReference type="EC" id="2.7.11.1" evidence="1"/>
<dbReference type="RefSeq" id="WP_203003686.1">
    <property type="nucleotide sequence ID" value="NZ_JADWYU010000153.1"/>
</dbReference>
<evidence type="ECO:0000256" key="7">
    <source>
        <dbReference type="PROSITE-ProRule" id="PRU10141"/>
    </source>
</evidence>
<dbReference type="InterPro" id="IPR000719">
    <property type="entry name" value="Prot_kinase_dom"/>
</dbReference>
<feature type="binding site" evidence="7">
    <location>
        <position position="34"/>
    </location>
    <ligand>
        <name>ATP</name>
        <dbReference type="ChEBI" id="CHEBI:30616"/>
    </ligand>
</feature>
<dbReference type="InterPro" id="IPR017441">
    <property type="entry name" value="Protein_kinase_ATP_BS"/>
</dbReference>
<keyword evidence="9" id="KW-0472">Membrane</keyword>
<dbReference type="CDD" id="cd14014">
    <property type="entry name" value="STKc_PknB_like"/>
    <property type="match status" value="1"/>
</dbReference>
<dbReference type="PROSITE" id="PS50011">
    <property type="entry name" value="PROTEIN_KINASE_DOM"/>
    <property type="match status" value="1"/>
</dbReference>
<organism evidence="11 12">
    <name type="scientific">Frankia nepalensis</name>
    <dbReference type="NCBI Taxonomy" id="1836974"/>
    <lineage>
        <taxon>Bacteria</taxon>
        <taxon>Bacillati</taxon>
        <taxon>Actinomycetota</taxon>
        <taxon>Actinomycetes</taxon>
        <taxon>Frankiales</taxon>
        <taxon>Frankiaceae</taxon>
        <taxon>Frankia</taxon>
    </lineage>
</organism>
<dbReference type="SMART" id="SM00220">
    <property type="entry name" value="S_TKc"/>
    <property type="match status" value="1"/>
</dbReference>
<feature type="domain" description="Protein kinase" evidence="10">
    <location>
        <begin position="5"/>
        <end position="261"/>
    </location>
</feature>
<dbReference type="AlphaFoldDB" id="A0A937RH31"/>
<feature type="compositionally biased region" description="Pro residues" evidence="8">
    <location>
        <begin position="271"/>
        <end position="290"/>
    </location>
</feature>
<keyword evidence="9" id="KW-0812">Transmembrane</keyword>
<feature type="transmembrane region" description="Helical" evidence="9">
    <location>
        <begin position="334"/>
        <end position="354"/>
    </location>
</feature>
<protein>
    <recommendedName>
        <fullName evidence="1">non-specific serine/threonine protein kinase</fullName>
        <ecNumber evidence="1">2.7.11.1</ecNumber>
    </recommendedName>
</protein>
<keyword evidence="3" id="KW-0808">Transferase</keyword>
<evidence type="ECO:0000256" key="4">
    <source>
        <dbReference type="ARBA" id="ARBA00022741"/>
    </source>
</evidence>
<keyword evidence="6 7" id="KW-0067">ATP-binding</keyword>
<dbReference type="GO" id="GO:0005524">
    <property type="term" value="F:ATP binding"/>
    <property type="evidence" value="ECO:0007669"/>
    <property type="project" value="UniProtKB-UniRule"/>
</dbReference>
<evidence type="ECO:0000256" key="3">
    <source>
        <dbReference type="ARBA" id="ARBA00022679"/>
    </source>
</evidence>
<dbReference type="Gene3D" id="3.30.200.20">
    <property type="entry name" value="Phosphorylase Kinase, domain 1"/>
    <property type="match status" value="1"/>
</dbReference>
<comment type="caution">
    <text evidence="11">The sequence shown here is derived from an EMBL/GenBank/DDBJ whole genome shotgun (WGS) entry which is preliminary data.</text>
</comment>
<keyword evidence="2 11" id="KW-0723">Serine/threonine-protein kinase</keyword>
<dbReference type="Gene3D" id="1.10.510.10">
    <property type="entry name" value="Transferase(Phosphotransferase) domain 1"/>
    <property type="match status" value="1"/>
</dbReference>
<keyword evidence="9" id="KW-1133">Transmembrane helix</keyword>
<evidence type="ECO:0000256" key="1">
    <source>
        <dbReference type="ARBA" id="ARBA00012513"/>
    </source>
</evidence>
<evidence type="ECO:0000259" key="10">
    <source>
        <dbReference type="PROSITE" id="PS50011"/>
    </source>
</evidence>
<dbReference type="PROSITE" id="PS00108">
    <property type="entry name" value="PROTEIN_KINASE_ST"/>
    <property type="match status" value="1"/>
</dbReference>
<proteinExistence type="predicted"/>
<sequence>MIDGYSSFEPIGHGGFSTVYLAYEPDLDRHVAIKVLHADLRDGDTQRRFDRERRATGRLTGHPHIITVYRTGATWDNRPFLAMERIEGGSLRDRIKAEGPLPVATAVGLMLPVADALATAHRAGVLHRDLKPANILLRGPHDPVLSDFGIASVFDGTDQATTTAACTPRYAAPEVLSGETHGPASDMFSFGATLYNLLTATTPFAGEVPVQLLLRILADDRLPIGRPDVPPDLDALIQDLLAADPDRRPGWAEITDRLTALAPGRAAGPARPSPTPPSSTRPSPMPPSPARPSSTPLSPTLLSPASPASAPPSSTPRPPSSPEPARARPRRARLLLALSLTALLALAAAALALFPLGGDDDEPTDAGPDADATRISPTPPSSSASPTAGGSCRQEATATRDYRGRLWSTHYVCEIRTGSSVYANVAAADDQPLDDSGYMFAADQIWVICQLEGRGNTPGTTPGEGTSAVTGWWLYTQGDRALPNTHDYTHGWGYLPATAVARAGQDGSVPGIPTCDDYP</sequence>
<name>A0A937RH31_9ACTN</name>
<dbReference type="PANTHER" id="PTHR43289">
    <property type="entry name" value="MITOGEN-ACTIVATED PROTEIN KINASE KINASE KINASE 20-RELATED"/>
    <property type="match status" value="1"/>
</dbReference>
<evidence type="ECO:0000256" key="9">
    <source>
        <dbReference type="SAM" id="Phobius"/>
    </source>
</evidence>
<feature type="compositionally biased region" description="Low complexity" evidence="8">
    <location>
        <begin position="291"/>
        <end position="308"/>
    </location>
</feature>
<feature type="compositionally biased region" description="Pro residues" evidence="8">
    <location>
        <begin position="309"/>
        <end position="322"/>
    </location>
</feature>
<evidence type="ECO:0000313" key="12">
    <source>
        <dbReference type="Proteomes" id="UP000604475"/>
    </source>
</evidence>
<feature type="compositionally biased region" description="Low complexity" evidence="8">
    <location>
        <begin position="260"/>
        <end position="270"/>
    </location>
</feature>
<evidence type="ECO:0000256" key="6">
    <source>
        <dbReference type="ARBA" id="ARBA00022840"/>
    </source>
</evidence>
<evidence type="ECO:0000256" key="8">
    <source>
        <dbReference type="SAM" id="MobiDB-lite"/>
    </source>
</evidence>
<feature type="region of interest" description="Disordered" evidence="8">
    <location>
        <begin position="260"/>
        <end position="328"/>
    </location>
</feature>
<dbReference type="EMBL" id="JAEACQ010000195">
    <property type="protein sequence ID" value="MBL7628744.1"/>
    <property type="molecule type" value="Genomic_DNA"/>
</dbReference>
<accession>A0A937RH31</accession>
<keyword evidence="4 7" id="KW-0547">Nucleotide-binding</keyword>
<feature type="region of interest" description="Disordered" evidence="8">
    <location>
        <begin position="360"/>
        <end position="397"/>
    </location>
</feature>
<feature type="compositionally biased region" description="Low complexity" evidence="8">
    <location>
        <begin position="381"/>
        <end position="391"/>
    </location>
</feature>
<reference evidence="11" key="1">
    <citation type="submission" date="2020-12" db="EMBL/GenBank/DDBJ databases">
        <title>Genomic characterization of non-nitrogen-fixing Frankia strains.</title>
        <authorList>
            <person name="Carlos-Shanley C."/>
            <person name="Guerra T."/>
            <person name="Hahn D."/>
        </authorList>
    </citation>
    <scope>NUCLEOTIDE SEQUENCE</scope>
    <source>
        <strain evidence="11">CN6</strain>
    </source>
</reference>
<dbReference type="InterPro" id="IPR011009">
    <property type="entry name" value="Kinase-like_dom_sf"/>
</dbReference>
<gene>
    <name evidence="11" type="ORF">I7412_16605</name>
</gene>
<dbReference type="Proteomes" id="UP000604475">
    <property type="component" value="Unassembled WGS sequence"/>
</dbReference>
<keyword evidence="5 11" id="KW-0418">Kinase</keyword>
<evidence type="ECO:0000256" key="5">
    <source>
        <dbReference type="ARBA" id="ARBA00022777"/>
    </source>
</evidence>
<dbReference type="InterPro" id="IPR008271">
    <property type="entry name" value="Ser/Thr_kinase_AS"/>
</dbReference>
<dbReference type="GO" id="GO:0004674">
    <property type="term" value="F:protein serine/threonine kinase activity"/>
    <property type="evidence" value="ECO:0007669"/>
    <property type="project" value="UniProtKB-KW"/>
</dbReference>
<dbReference type="PROSITE" id="PS00107">
    <property type="entry name" value="PROTEIN_KINASE_ATP"/>
    <property type="match status" value="1"/>
</dbReference>
<evidence type="ECO:0000313" key="11">
    <source>
        <dbReference type="EMBL" id="MBL7628744.1"/>
    </source>
</evidence>
<dbReference type="Pfam" id="PF00069">
    <property type="entry name" value="Pkinase"/>
    <property type="match status" value="1"/>
</dbReference>
<dbReference type="SUPFAM" id="SSF56112">
    <property type="entry name" value="Protein kinase-like (PK-like)"/>
    <property type="match status" value="1"/>
</dbReference>
<dbReference type="PANTHER" id="PTHR43289:SF6">
    <property type="entry name" value="SERINE_THREONINE-PROTEIN KINASE NEKL-3"/>
    <property type="match status" value="1"/>
</dbReference>
<evidence type="ECO:0000256" key="2">
    <source>
        <dbReference type="ARBA" id="ARBA00022527"/>
    </source>
</evidence>